<dbReference type="PANTHER" id="PTHR10574:SF435">
    <property type="entry name" value="LAMININ SUBUNIT GAMMA-1"/>
    <property type="match status" value="1"/>
</dbReference>
<evidence type="ECO:0000259" key="10">
    <source>
        <dbReference type="PROSITE" id="PS50027"/>
    </source>
</evidence>
<evidence type="ECO:0000256" key="3">
    <source>
        <dbReference type="ARBA" id="ARBA00023157"/>
    </source>
</evidence>
<protein>
    <submittedName>
        <fullName evidence="13">Laminin subunit gamma-1</fullName>
    </submittedName>
</protein>
<feature type="disulfide bond" evidence="7">
    <location>
        <begin position="411"/>
        <end position="423"/>
    </location>
</feature>
<evidence type="ECO:0000256" key="2">
    <source>
        <dbReference type="ARBA" id="ARBA00022737"/>
    </source>
</evidence>
<dbReference type="SMART" id="SM00180">
    <property type="entry name" value="EGF_Lam"/>
    <property type="match status" value="11"/>
</dbReference>
<feature type="disulfide bond" evidence="7">
    <location>
        <begin position="972"/>
        <end position="981"/>
    </location>
</feature>
<dbReference type="InterPro" id="IPR002049">
    <property type="entry name" value="LE_dom"/>
</dbReference>
<dbReference type="InterPro" id="IPR000034">
    <property type="entry name" value="Laminin_IV"/>
</dbReference>
<evidence type="ECO:0000256" key="7">
    <source>
        <dbReference type="PROSITE-ProRule" id="PRU00460"/>
    </source>
</evidence>
<comment type="subunit">
    <text evidence="6">Laminin is a complex glycoprotein, consisting of three different polypeptide chains (alpha, beta, gamma), which are bound to each other by disulfide bonds into a cross-shaped molecule comprising one long and three short arms with globules at each end.</text>
</comment>
<feature type="disulfide bond" evidence="7">
    <location>
        <begin position="1019"/>
        <end position="1028"/>
    </location>
</feature>
<dbReference type="FunFam" id="2.10.25.10:FF:000051">
    <property type="entry name" value="Laminin subunit alpha 4"/>
    <property type="match status" value="1"/>
</dbReference>
<dbReference type="FunFam" id="2.10.25.10:FF:000242">
    <property type="entry name" value="Laminin subunit alpha 1"/>
    <property type="match status" value="1"/>
</dbReference>
<dbReference type="PANTHER" id="PTHR10574">
    <property type="entry name" value="NETRIN/LAMININ-RELATED"/>
    <property type="match status" value="1"/>
</dbReference>
<feature type="disulfide bond" evidence="7">
    <location>
        <begin position="431"/>
        <end position="440"/>
    </location>
</feature>
<keyword evidence="2" id="KW-0677">Repeat</keyword>
<dbReference type="PROSITE" id="PS51117">
    <property type="entry name" value="LAMININ_NTER"/>
    <property type="match status" value="1"/>
</dbReference>
<dbReference type="Pfam" id="PF00053">
    <property type="entry name" value="EGF_laminin"/>
    <property type="match status" value="11"/>
</dbReference>
<dbReference type="PROSITE" id="PS01248">
    <property type="entry name" value="EGF_LAM_1"/>
    <property type="match status" value="4"/>
</dbReference>
<feature type="domain" description="Laminin EGF-like" evidence="10">
    <location>
        <begin position="411"/>
        <end position="457"/>
    </location>
</feature>
<organism evidence="13">
    <name type="scientific">Cacopsylla melanoneura</name>
    <dbReference type="NCBI Taxonomy" id="428564"/>
    <lineage>
        <taxon>Eukaryota</taxon>
        <taxon>Metazoa</taxon>
        <taxon>Ecdysozoa</taxon>
        <taxon>Arthropoda</taxon>
        <taxon>Hexapoda</taxon>
        <taxon>Insecta</taxon>
        <taxon>Pterygota</taxon>
        <taxon>Neoptera</taxon>
        <taxon>Paraneoptera</taxon>
        <taxon>Hemiptera</taxon>
        <taxon>Sternorrhyncha</taxon>
        <taxon>Psylloidea</taxon>
        <taxon>Psyllidae</taxon>
        <taxon>Psyllinae</taxon>
        <taxon>Cacopsylla</taxon>
    </lineage>
</organism>
<feature type="disulfide bond" evidence="7">
    <location>
        <begin position="759"/>
        <end position="768"/>
    </location>
</feature>
<feature type="domain" description="Laminin EGF-like" evidence="10">
    <location>
        <begin position="458"/>
        <end position="510"/>
    </location>
</feature>
<feature type="disulfide bond" evidence="7">
    <location>
        <begin position="953"/>
        <end position="970"/>
    </location>
</feature>
<feature type="coiled-coil region" evidence="8">
    <location>
        <begin position="1459"/>
        <end position="1618"/>
    </location>
</feature>
<dbReference type="PROSITE" id="PS51115">
    <property type="entry name" value="LAMININ_IVA"/>
    <property type="match status" value="1"/>
</dbReference>
<dbReference type="SUPFAM" id="SSF49785">
    <property type="entry name" value="Galactose-binding domain-like"/>
    <property type="match status" value="1"/>
</dbReference>
<dbReference type="InterPro" id="IPR050440">
    <property type="entry name" value="Laminin/Netrin_ECM"/>
</dbReference>
<feature type="domain" description="Laminin IV type A" evidence="11">
    <location>
        <begin position="537"/>
        <end position="706"/>
    </location>
</feature>
<feature type="domain" description="Laminin EGF-like" evidence="10">
    <location>
        <begin position="897"/>
        <end position="950"/>
    </location>
</feature>
<proteinExistence type="predicted"/>
<keyword evidence="5 7" id="KW-0424">Laminin EGF-like domain</keyword>
<feature type="disulfide bond" evidence="7">
    <location>
        <begin position="951"/>
        <end position="963"/>
    </location>
</feature>
<feature type="disulfide bond" evidence="7">
    <location>
        <begin position="481"/>
        <end position="490"/>
    </location>
</feature>
<reference evidence="13" key="1">
    <citation type="submission" date="2021-05" db="EMBL/GenBank/DDBJ databases">
        <authorList>
            <person name="Alioto T."/>
            <person name="Alioto T."/>
            <person name="Gomez Garrido J."/>
        </authorList>
    </citation>
    <scope>NUCLEOTIDE SEQUENCE</scope>
</reference>
<dbReference type="FunFam" id="2.10.25.10:FF:000193">
    <property type="entry name" value="Laminin subunit gamma 1"/>
    <property type="match status" value="1"/>
</dbReference>
<keyword evidence="1 9" id="KW-0732">Signal</keyword>
<feature type="coiled-coil region" evidence="8">
    <location>
        <begin position="1203"/>
        <end position="1230"/>
    </location>
</feature>
<feature type="domain" description="Laminin N-terminal" evidence="12">
    <location>
        <begin position="55"/>
        <end position="294"/>
    </location>
</feature>
<keyword evidence="8" id="KW-0175">Coiled coil</keyword>
<dbReference type="PRINTS" id="PR00011">
    <property type="entry name" value="EGFLAMININ"/>
</dbReference>
<dbReference type="SUPFAM" id="SSF57196">
    <property type="entry name" value="EGF/Laminin"/>
    <property type="match status" value="10"/>
</dbReference>
<dbReference type="FunFam" id="2.10.25.10:FF:000166">
    <property type="entry name" value="laminin subunit gamma-1"/>
    <property type="match status" value="1"/>
</dbReference>
<dbReference type="CDD" id="cd00055">
    <property type="entry name" value="EGF_Lam"/>
    <property type="match status" value="8"/>
</dbReference>
<dbReference type="Gene3D" id="2.10.25.10">
    <property type="entry name" value="Laminin"/>
    <property type="match status" value="10"/>
</dbReference>
<feature type="domain" description="Laminin EGF-like" evidence="10">
    <location>
        <begin position="842"/>
        <end position="896"/>
    </location>
</feature>
<feature type="domain" description="Laminin EGF-like" evidence="10">
    <location>
        <begin position="741"/>
        <end position="789"/>
    </location>
</feature>
<comment type="caution">
    <text evidence="7">Lacks conserved residue(s) required for the propagation of feature annotation.</text>
</comment>
<dbReference type="FunFam" id="2.10.25.10:FF:000758">
    <property type="entry name" value="Laminin subunit gamma 1"/>
    <property type="match status" value="1"/>
</dbReference>
<feature type="disulfide bond" evidence="7">
    <location>
        <begin position="866"/>
        <end position="875"/>
    </location>
</feature>
<keyword evidence="3 7" id="KW-1015">Disulfide bond</keyword>
<dbReference type="Pfam" id="PF00052">
    <property type="entry name" value="Laminin_B"/>
    <property type="match status" value="1"/>
</dbReference>
<feature type="domain" description="Laminin EGF-like" evidence="10">
    <location>
        <begin position="951"/>
        <end position="998"/>
    </location>
</feature>
<dbReference type="SMART" id="SM00136">
    <property type="entry name" value="LamNT"/>
    <property type="match status" value="1"/>
</dbReference>
<evidence type="ECO:0000256" key="9">
    <source>
        <dbReference type="SAM" id="SignalP"/>
    </source>
</evidence>
<accession>A0A8D9AYJ0</accession>
<dbReference type="Pfam" id="PF00055">
    <property type="entry name" value="Laminin_N"/>
    <property type="match status" value="1"/>
</dbReference>
<feature type="domain" description="Laminin EGF-like" evidence="10">
    <location>
        <begin position="999"/>
        <end position="1044"/>
    </location>
</feature>
<dbReference type="InterPro" id="IPR008979">
    <property type="entry name" value="Galactose-bd-like_sf"/>
</dbReference>
<keyword evidence="4" id="KW-0325">Glycoprotein</keyword>
<evidence type="ECO:0000256" key="4">
    <source>
        <dbReference type="ARBA" id="ARBA00023180"/>
    </source>
</evidence>
<dbReference type="GO" id="GO:0009888">
    <property type="term" value="P:tissue development"/>
    <property type="evidence" value="ECO:0007669"/>
    <property type="project" value="TreeGrafter"/>
</dbReference>
<dbReference type="InterPro" id="IPR008211">
    <property type="entry name" value="Laminin_N"/>
</dbReference>
<evidence type="ECO:0000256" key="6">
    <source>
        <dbReference type="ARBA" id="ARBA00065619"/>
    </source>
</evidence>
<dbReference type="InterPro" id="IPR000742">
    <property type="entry name" value="EGF"/>
</dbReference>
<name>A0A8D9AYJ0_9HEMI</name>
<sequence length="1634" mass="179095">MAWASVSVVSRETSCLFGVVLCLLVFVLDNVHYVQGQAAVSSQKGGTPCYDAFGKPQRCIPPFENAAFIAEVESTNTCGFDESGAPNPTNFCVQSGTHVTRKTCDTCYEDTHPVRYLTDLTNTTTWWQSTTMLDNVQYPTQVNITLKFGKTYDVTYVRLLFWSPRPESFAIYRKTYENSSWTPYQFYSGSCRDTYGLPDDNSGSLNDSDTRIFCTSEYSDISPLTGGAVPFSTLEGRARANHFDTNNNLQEFVTSTEIRVTLDRLNTFGDELFNDPQVLKSYFYAIADISVGARCRCNGHASECPVTRSYDGIVRRVCKCDHKTAGPDCNECLPFYNDAPWKRASISGAHECQACNCNGFSNRCFFDKELYNRTGHGGHCLDCQGDRDGPNCERCRDNYYQRADDIYCTPCNCDSVGSVHLQCNSQGRCQCKPGVTGDKCDRCDVNYYNFGDTGCTPCDCYPSGSLHNTPKCDSVTGLCECKDNVEGAKCQNCKPGYFNLDAENEFGCTKCFCYGHSSVCRSAPGYSKVMIETYFSRSTEKWSATDITGKPVSPHYNALIQSLELTAPGHEPMYFSASARFLGDQRASYNHDLIFKLKIGNENPRPSNADIVLEGANLQIQQTIIGQGQPIPSTKNQEFVFRLHEHPDYGWQPKLSPQNFISVLANLTAIKIRATYAQNGVGFLDDVKLETARRGAAGSPAQWIESCNCSTGYVGQFCESCAPGYRHEPTSGGPFSPCVPCNCNGHADICDAETGRCICQDNTGGDNCERCARGYYGDSLLGTTGDCKQCPCPNQGPCMQVGDDSVVCLECPRGYGGSRCDLCSDGYYGKAEPGGKLVCLPCECNGNVDVNAVGNCNTTTGECIKCIYNTGGVQCDSCLSGYYGEPLALPKGDCKPCLCYTPGTLETENFTPVCDQLTGQCGCKPHVVGTNCDQCEVGHFNIRSGQGCQSCNCDPIGSVNRTCDPLTGQCVCRPGVTGTQCQLCQSYHYGFSLDGCKPCNCDQIGSTSLQCDPSGQCPCLDNVEGIHCDRCKENKHNRQRGCEPCPYCYNLVADAVAAHRSNLNDLNSLLNNITNSPIVIDDAEFEKKLHEVVSRVEGLWENAKQGTAGGEKNLAVRLEELRSRIKAASDSIAESGKWNQAAEGAVQFAAHNVTLAENTIQKLLSSIQDAMDILKTDGAQALHQAVEKSKKLGMQSKQMSDIAKEARSIVEQQRQDLNTIRDQANQALNRSTMAHELTMEALNTQKNTSNDLRALESDLMLTSQNLDQTLGAAQDAKQRVNATEKEALAVFRDIYAVSVPDVKPDIIKANALGASKEADRIKQLAQNLLKDHAPELKSLEELLESSEDLLAKGVVQQDIAQAMYADAEGAYHKATEAVELGEKTLREAKQTYDILKEFDKQVQDSKDKATSALDTIPSINDLIVDAQGKTKAARQNLAGAEVNAQLAKTVAQEAQTKYAEQASKEADMIKKSADETKSEAISLNGEANTLANKVAETEAKMEALENQASQDQKLTNQAKNKIGQAKTSASEASKQVQKALEEVNKIVDELNDLADIDDNTLTSLEERLRVAENEFYNANLDIQLETLSLARIQQAQQVKNYQEELNRLQGDVKNLEAIRDSLPHKCFKRTKIEL</sequence>
<dbReference type="FunFam" id="2.10.25.10:FF:000067">
    <property type="entry name" value="Laminin subunit gamma 1"/>
    <property type="match status" value="1"/>
</dbReference>
<dbReference type="PROSITE" id="PS50027">
    <property type="entry name" value="EGF_LAM_2"/>
    <property type="match status" value="7"/>
</dbReference>
<feature type="signal peptide" evidence="9">
    <location>
        <begin position="1"/>
        <end position="36"/>
    </location>
</feature>
<dbReference type="SMART" id="SM00181">
    <property type="entry name" value="EGF"/>
    <property type="match status" value="5"/>
</dbReference>
<evidence type="ECO:0000259" key="11">
    <source>
        <dbReference type="PROSITE" id="PS51115"/>
    </source>
</evidence>
<evidence type="ECO:0000256" key="1">
    <source>
        <dbReference type="ARBA" id="ARBA00022729"/>
    </source>
</evidence>
<evidence type="ECO:0000313" key="13">
    <source>
        <dbReference type="EMBL" id="CAG6775189.1"/>
    </source>
</evidence>
<dbReference type="FunFam" id="2.10.25.10:FF:000105">
    <property type="entry name" value="laminin subunit gamma-1"/>
    <property type="match status" value="1"/>
</dbReference>
<evidence type="ECO:0000256" key="5">
    <source>
        <dbReference type="ARBA" id="ARBA00023292"/>
    </source>
</evidence>
<dbReference type="Gene3D" id="2.60.120.260">
    <property type="entry name" value="Galactose-binding domain-like"/>
    <property type="match status" value="1"/>
</dbReference>
<feature type="disulfide bond" evidence="7">
    <location>
        <begin position="923"/>
        <end position="932"/>
    </location>
</feature>
<feature type="chain" id="PRO_5034944029" evidence="9">
    <location>
        <begin position="37"/>
        <end position="1634"/>
    </location>
</feature>
<dbReference type="EMBL" id="HBUF01597609">
    <property type="protein sequence ID" value="CAG6775189.1"/>
    <property type="molecule type" value="Transcribed_RNA"/>
</dbReference>
<dbReference type="GO" id="GO:0048731">
    <property type="term" value="P:system development"/>
    <property type="evidence" value="ECO:0007669"/>
    <property type="project" value="UniProtKB-ARBA"/>
</dbReference>
<dbReference type="GO" id="GO:0009887">
    <property type="term" value="P:animal organ morphogenesis"/>
    <property type="evidence" value="ECO:0007669"/>
    <property type="project" value="TreeGrafter"/>
</dbReference>
<feature type="disulfide bond" evidence="7">
    <location>
        <begin position="999"/>
        <end position="1011"/>
    </location>
</feature>
<evidence type="ECO:0000259" key="12">
    <source>
        <dbReference type="PROSITE" id="PS51117"/>
    </source>
</evidence>
<dbReference type="SMART" id="SM00281">
    <property type="entry name" value="LamB"/>
    <property type="match status" value="1"/>
</dbReference>
<evidence type="ECO:0000256" key="8">
    <source>
        <dbReference type="SAM" id="Coils"/>
    </source>
</evidence>